<dbReference type="InterPro" id="IPR012674">
    <property type="entry name" value="Calycin"/>
</dbReference>
<evidence type="ECO:0000256" key="2">
    <source>
        <dbReference type="ARBA" id="ARBA00022833"/>
    </source>
</evidence>
<proteinExistence type="predicted"/>
<evidence type="ECO:0000256" key="1">
    <source>
        <dbReference type="ARBA" id="ARBA00022729"/>
    </source>
</evidence>
<dbReference type="OrthoDB" id="3186216at2"/>
<dbReference type="Pfam" id="PF09223">
    <property type="entry name" value="ZinT"/>
    <property type="match status" value="1"/>
</dbReference>
<reference evidence="4 5" key="1">
    <citation type="submission" date="2018-11" db="EMBL/GenBank/DDBJ databases">
        <authorList>
            <person name="Kleinhagauer T."/>
            <person name="Glaeser S.P."/>
            <person name="Spergser J."/>
            <person name="Ruckert C."/>
            <person name="Kaempfer P."/>
            <person name="Busse H.-J."/>
        </authorList>
    </citation>
    <scope>NUCLEOTIDE SEQUENCE [LARGE SCALE GENOMIC DNA]</scope>
    <source>
        <strain evidence="4 5">200CH</strain>
    </source>
</reference>
<feature type="domain" description="ZinT" evidence="3">
    <location>
        <begin position="156"/>
        <end position="321"/>
    </location>
</feature>
<evidence type="ECO:0000259" key="3">
    <source>
        <dbReference type="Pfam" id="PF09223"/>
    </source>
</evidence>
<dbReference type="AlphaFoldDB" id="A0A3G6J508"/>
<keyword evidence="1" id="KW-0732">Signal</keyword>
<dbReference type="KEGG" id="ccho:CCHOA_03810"/>
<protein>
    <submittedName>
        <fullName evidence="4">Zinc/cadmium-binding protein</fullName>
    </submittedName>
</protein>
<dbReference type="InterPro" id="IPR015304">
    <property type="entry name" value="ZinT_dom"/>
</dbReference>
<organism evidence="4 5">
    <name type="scientific">Corynebacterium choanae</name>
    <dbReference type="NCBI Taxonomy" id="1862358"/>
    <lineage>
        <taxon>Bacteria</taxon>
        <taxon>Bacillati</taxon>
        <taxon>Actinomycetota</taxon>
        <taxon>Actinomycetes</taxon>
        <taxon>Mycobacteriales</taxon>
        <taxon>Corynebacteriaceae</taxon>
        <taxon>Corynebacterium</taxon>
    </lineage>
</organism>
<accession>A0A3G6J508</accession>
<evidence type="ECO:0000313" key="4">
    <source>
        <dbReference type="EMBL" id="AZA13171.1"/>
    </source>
</evidence>
<dbReference type="EMBL" id="CP033896">
    <property type="protein sequence ID" value="AZA13171.1"/>
    <property type="molecule type" value="Genomic_DNA"/>
</dbReference>
<keyword evidence="5" id="KW-1185">Reference proteome</keyword>
<name>A0A3G6J508_9CORY</name>
<gene>
    <name evidence="4" type="ORF">CCHOA_03810</name>
</gene>
<dbReference type="Gene3D" id="2.40.128.20">
    <property type="match status" value="1"/>
</dbReference>
<evidence type="ECO:0000313" key="5">
    <source>
        <dbReference type="Proteomes" id="UP000269019"/>
    </source>
</evidence>
<sequence length="323" mass="35011">MRPVCRLPCGRIFAGVEDHKWPLVWGFLHSTPLLVFTFNSSVGKVTVTSADLGAAGDGESVQSHRVSNRYLNGKRRPNMRITMHPTMKIAAVSITAALTLAGCSNAAQDDLSKAADNVESAAKTASSNASTEASKAAEAVSSQASKASDAAKQAATKATLADWDGTWVSLATYVDDPDLAPAFEHEAQEHGESVDALQAELRDKYAAPVEGLVINEDEITFVTKRADVDNPTEQPVKYVFDDAIEDSHGAKTFTWFVFKAEGDAPYPYVFLLPRHGEETLEHFHARFGSDKDALKNADNFPTFVDPQRATAAQLEEELVHHGH</sequence>
<dbReference type="Proteomes" id="UP000269019">
    <property type="component" value="Chromosome"/>
</dbReference>
<dbReference type="SUPFAM" id="SSF50814">
    <property type="entry name" value="Lipocalins"/>
    <property type="match status" value="1"/>
</dbReference>
<dbReference type="GO" id="GO:0008270">
    <property type="term" value="F:zinc ion binding"/>
    <property type="evidence" value="ECO:0007669"/>
    <property type="project" value="InterPro"/>
</dbReference>
<keyword evidence="2" id="KW-0862">Zinc</keyword>